<dbReference type="EMBL" id="GBXM01034089">
    <property type="protein sequence ID" value="JAH74488.1"/>
    <property type="molecule type" value="Transcribed_RNA"/>
</dbReference>
<organism evidence="1">
    <name type="scientific">Anguilla anguilla</name>
    <name type="common">European freshwater eel</name>
    <name type="synonym">Muraena anguilla</name>
    <dbReference type="NCBI Taxonomy" id="7936"/>
    <lineage>
        <taxon>Eukaryota</taxon>
        <taxon>Metazoa</taxon>
        <taxon>Chordata</taxon>
        <taxon>Craniata</taxon>
        <taxon>Vertebrata</taxon>
        <taxon>Euteleostomi</taxon>
        <taxon>Actinopterygii</taxon>
        <taxon>Neopterygii</taxon>
        <taxon>Teleostei</taxon>
        <taxon>Anguilliformes</taxon>
        <taxon>Anguillidae</taxon>
        <taxon>Anguilla</taxon>
    </lineage>
</organism>
<accession>A0A0E9VB95</accession>
<dbReference type="AlphaFoldDB" id="A0A0E9VB95"/>
<reference evidence="1" key="1">
    <citation type="submission" date="2014-11" db="EMBL/GenBank/DDBJ databases">
        <authorList>
            <person name="Amaro Gonzalez C."/>
        </authorList>
    </citation>
    <scope>NUCLEOTIDE SEQUENCE</scope>
</reference>
<sequence length="65" mass="7577">MRYHTHRTKLEYQKKEGRGEEEKRLHTLLMSARLLLATAHEWFVRRPVSSSCAQAVRELVALGPC</sequence>
<evidence type="ECO:0000313" key="1">
    <source>
        <dbReference type="EMBL" id="JAH74488.1"/>
    </source>
</evidence>
<reference evidence="1" key="2">
    <citation type="journal article" date="2015" name="Fish Shellfish Immunol.">
        <title>Early steps in the European eel (Anguilla anguilla)-Vibrio vulnificus interaction in the gills: Role of the RtxA13 toxin.</title>
        <authorList>
            <person name="Callol A."/>
            <person name="Pajuelo D."/>
            <person name="Ebbesson L."/>
            <person name="Teles M."/>
            <person name="MacKenzie S."/>
            <person name="Amaro C."/>
        </authorList>
    </citation>
    <scope>NUCLEOTIDE SEQUENCE</scope>
</reference>
<proteinExistence type="predicted"/>
<name>A0A0E9VB95_ANGAN</name>
<protein>
    <submittedName>
        <fullName evidence="1">Uncharacterized protein</fullName>
    </submittedName>
</protein>